<dbReference type="Gene3D" id="1.10.10.10">
    <property type="entry name" value="Winged helix-like DNA-binding domain superfamily/Winged helix DNA-binding domain"/>
    <property type="match status" value="1"/>
</dbReference>
<dbReference type="InterPro" id="IPR036390">
    <property type="entry name" value="WH_DNA-bd_sf"/>
</dbReference>
<dbReference type="GO" id="GO:0006355">
    <property type="term" value="P:regulation of DNA-templated transcription"/>
    <property type="evidence" value="ECO:0007669"/>
    <property type="project" value="UniProtKB-ARBA"/>
</dbReference>
<gene>
    <name evidence="1" type="ORF">FM071_10560</name>
</gene>
<dbReference type="KEGG" id="spal:FM071_10560"/>
<dbReference type="InterPro" id="IPR011991">
    <property type="entry name" value="ArsR-like_HTH"/>
</dbReference>
<sequence length="120" mass="13830">MLKVLLGSKDKELVLQYLLSKNEGYASKIARFFNLNPSQIGKQLDALEEGGVLIGFQVGRSRLYKFNPRYYFLPELKTLLKKALEAYPDELKESLQFNRTAPRRKNKPYILKGDSSETEL</sequence>
<accession>A0A7M1BAP5</accession>
<dbReference type="Proteomes" id="UP000593580">
    <property type="component" value="Plasmid unnamed"/>
</dbReference>
<protein>
    <submittedName>
        <fullName evidence="1">Winged helix-turn-helix transcriptional regulator</fullName>
    </submittedName>
</protein>
<proteinExistence type="predicted"/>
<dbReference type="InterPro" id="IPR036388">
    <property type="entry name" value="WH-like_DNA-bd_sf"/>
</dbReference>
<organism evidence="1 2">
    <name type="scientific">Sulfurimonas paralvinellae</name>
    <dbReference type="NCBI Taxonomy" id="317658"/>
    <lineage>
        <taxon>Bacteria</taxon>
        <taxon>Pseudomonadati</taxon>
        <taxon>Campylobacterota</taxon>
        <taxon>Epsilonproteobacteria</taxon>
        <taxon>Campylobacterales</taxon>
        <taxon>Sulfurimonadaceae</taxon>
        <taxon>Sulfurimonas</taxon>
    </lineage>
</organism>
<dbReference type="CDD" id="cd00090">
    <property type="entry name" value="HTH_ARSR"/>
    <property type="match status" value="1"/>
</dbReference>
<keyword evidence="2" id="KW-1185">Reference proteome</keyword>
<dbReference type="AlphaFoldDB" id="A0A7M1BAP5"/>
<evidence type="ECO:0000313" key="2">
    <source>
        <dbReference type="Proteomes" id="UP000593580"/>
    </source>
</evidence>
<dbReference type="RefSeq" id="WP_193112097.1">
    <property type="nucleotide sequence ID" value="NZ_CP041407.1"/>
</dbReference>
<name>A0A7M1BAP5_9BACT</name>
<reference evidence="1 2" key="1">
    <citation type="submission" date="2019-07" db="EMBL/GenBank/DDBJ databases">
        <title>Sulfurimonas paralvinellae sp. nov., a novel mesophilic, hydrogen- and sulfur-oxidizing chemolithoautotroph within the Epsilonproteo- bacteria isolated from a deep-sea hydrothermal vent polychaete nest, reclassification of Thiomicrospira denitrificans as Sulfurimonas denitrificans comb. nov. and emended description of the genus Sulfurimonas.</title>
        <authorList>
            <person name="Wang S."/>
            <person name="Jiang L."/>
            <person name="Shao Z."/>
        </authorList>
    </citation>
    <scope>NUCLEOTIDE SEQUENCE [LARGE SCALE GENOMIC DNA]</scope>
    <source>
        <strain evidence="1 2">GO25</strain>
        <plasmid evidence="1 2">unnamed</plasmid>
    </source>
</reference>
<geneLocation type="plasmid" evidence="1 2">
    <name>unnamed</name>
</geneLocation>
<keyword evidence="1" id="KW-0614">Plasmid</keyword>
<dbReference type="EMBL" id="CP041407">
    <property type="protein sequence ID" value="QOP46809.1"/>
    <property type="molecule type" value="Genomic_DNA"/>
</dbReference>
<dbReference type="SUPFAM" id="SSF46785">
    <property type="entry name" value="Winged helix' DNA-binding domain"/>
    <property type="match status" value="1"/>
</dbReference>
<evidence type="ECO:0000313" key="1">
    <source>
        <dbReference type="EMBL" id="QOP46809.1"/>
    </source>
</evidence>